<dbReference type="AlphaFoldDB" id="A0A9P9AB46"/>
<accession>A0A9P9AB46</accession>
<reference evidence="2" key="1">
    <citation type="journal article" date="2021" name="Nat. Commun.">
        <title>Genetic determinants of endophytism in the Arabidopsis root mycobiome.</title>
        <authorList>
            <person name="Mesny F."/>
            <person name="Miyauchi S."/>
            <person name="Thiergart T."/>
            <person name="Pickel B."/>
            <person name="Atanasova L."/>
            <person name="Karlsson M."/>
            <person name="Huettel B."/>
            <person name="Barry K.W."/>
            <person name="Haridas S."/>
            <person name="Chen C."/>
            <person name="Bauer D."/>
            <person name="Andreopoulos W."/>
            <person name="Pangilinan J."/>
            <person name="LaButti K."/>
            <person name="Riley R."/>
            <person name="Lipzen A."/>
            <person name="Clum A."/>
            <person name="Drula E."/>
            <person name="Henrissat B."/>
            <person name="Kohler A."/>
            <person name="Grigoriev I.V."/>
            <person name="Martin F.M."/>
            <person name="Hacquard S."/>
        </authorList>
    </citation>
    <scope>NUCLEOTIDE SEQUENCE</scope>
    <source>
        <strain evidence="2">MPI-SDFR-AT-0117</strain>
    </source>
</reference>
<dbReference type="Proteomes" id="UP000770015">
    <property type="component" value="Unassembled WGS sequence"/>
</dbReference>
<evidence type="ECO:0000313" key="2">
    <source>
        <dbReference type="EMBL" id="KAH6688376.1"/>
    </source>
</evidence>
<comment type="caution">
    <text evidence="2">The sequence shown here is derived from an EMBL/GenBank/DDBJ whole genome shotgun (WGS) entry which is preliminary data.</text>
</comment>
<protein>
    <submittedName>
        <fullName evidence="2">Uncharacterized protein</fullName>
    </submittedName>
</protein>
<sequence>MTQRLAANFRSSELSGANKAARVTSAQSPALTLKIVALIPGNPPPTCPPPSHHLTTVTATLGAGLTGGPLACTLGRLPKTSNLSGAQPPQRCVCVLVLGLATGGHPLPGLSGLLAGPLGLPGARARGRPELQQWRQSASGRERQGQDPLRSRPANQMAGASQIKYHTWPVAAPRMAILERWAPFTSQPVRSVVSPCLRLTAYQSASICIPSSPPPPVPGTDQRGKEKPARKHPDIHR</sequence>
<name>A0A9P9AB46_9PEZI</name>
<feature type="compositionally biased region" description="Basic residues" evidence="1">
    <location>
        <begin position="228"/>
        <end position="237"/>
    </location>
</feature>
<proteinExistence type="predicted"/>
<dbReference type="EMBL" id="JAGSXJ010000009">
    <property type="protein sequence ID" value="KAH6688376.1"/>
    <property type="molecule type" value="Genomic_DNA"/>
</dbReference>
<organism evidence="2 3">
    <name type="scientific">Plectosphaerella plurivora</name>
    <dbReference type="NCBI Taxonomy" id="936078"/>
    <lineage>
        <taxon>Eukaryota</taxon>
        <taxon>Fungi</taxon>
        <taxon>Dikarya</taxon>
        <taxon>Ascomycota</taxon>
        <taxon>Pezizomycotina</taxon>
        <taxon>Sordariomycetes</taxon>
        <taxon>Hypocreomycetidae</taxon>
        <taxon>Glomerellales</taxon>
        <taxon>Plectosphaerellaceae</taxon>
        <taxon>Plectosphaerella</taxon>
    </lineage>
</organism>
<feature type="region of interest" description="Disordered" evidence="1">
    <location>
        <begin position="207"/>
        <end position="237"/>
    </location>
</feature>
<evidence type="ECO:0000313" key="3">
    <source>
        <dbReference type="Proteomes" id="UP000770015"/>
    </source>
</evidence>
<keyword evidence="3" id="KW-1185">Reference proteome</keyword>
<gene>
    <name evidence="2" type="ORF">F5X68DRAFT_79590</name>
</gene>
<feature type="region of interest" description="Disordered" evidence="1">
    <location>
        <begin position="124"/>
        <end position="160"/>
    </location>
</feature>
<evidence type="ECO:0000256" key="1">
    <source>
        <dbReference type="SAM" id="MobiDB-lite"/>
    </source>
</evidence>